<keyword evidence="1" id="KW-0808">Transferase</keyword>
<dbReference type="PIRSF" id="PIRSF006221">
    <property type="entry name" value="Ketosamine-3-kinase"/>
    <property type="match status" value="1"/>
</dbReference>
<dbReference type="Pfam" id="PF03881">
    <property type="entry name" value="Fructosamin_kin"/>
    <property type="match status" value="1"/>
</dbReference>
<evidence type="ECO:0000256" key="1">
    <source>
        <dbReference type="PIRNR" id="PIRNR006221"/>
    </source>
</evidence>
<protein>
    <submittedName>
        <fullName evidence="2">Fructosamine kinase</fullName>
    </submittedName>
</protein>
<comment type="similarity">
    <text evidence="1">Belongs to the fructosamine kinase family.</text>
</comment>
<evidence type="ECO:0000313" key="2">
    <source>
        <dbReference type="EMBL" id="RIX28716.1"/>
    </source>
</evidence>
<dbReference type="InterPro" id="IPR016477">
    <property type="entry name" value="Fructo-/Ketosamine-3-kinase"/>
</dbReference>
<dbReference type="SUPFAM" id="SSF56112">
    <property type="entry name" value="Protein kinase-like (PK-like)"/>
    <property type="match status" value="1"/>
</dbReference>
<dbReference type="InterPro" id="IPR011009">
    <property type="entry name" value="Kinase-like_dom_sf"/>
</dbReference>
<dbReference type="EMBL" id="QXTG01000002">
    <property type="protein sequence ID" value="RIX28716.1"/>
    <property type="molecule type" value="Genomic_DNA"/>
</dbReference>
<proteinExistence type="inferred from homology"/>
<sequence>MTRVHTKRRPDAPDGFFEAEAAGLRWLAAAGGARVVAVLAVEPGRIDLEALDQDRPSARHARAFGAALAATHDAGAAAFGVPPDDWDGPTFIGNQPLSTRRAGWPTWGAFYGAERVLPYARRAAERGHIGGADLRLVEEACDRLAAGDLDDGEPPARIHGDLWNGNVQWTAEGAVLIDPAASGGHRETDLAMLALFGCPFLGEVYRGYDEAHPLRDGWRDRLELHQLHPLAVHAASHGAAYAAPLVSAARSALDLPSAAAG</sequence>
<dbReference type="AlphaFoldDB" id="A0A3A1U2L8"/>
<keyword evidence="3" id="KW-1185">Reference proteome</keyword>
<comment type="caution">
    <text evidence="2">The sequence shown here is derived from an EMBL/GenBank/DDBJ whole genome shotgun (WGS) entry which is preliminary data.</text>
</comment>
<dbReference type="PANTHER" id="PTHR12149:SF8">
    <property type="entry name" value="PROTEIN-RIBULOSAMINE 3-KINASE"/>
    <property type="match status" value="1"/>
</dbReference>
<accession>A0A3A1U2L8</accession>
<dbReference type="PANTHER" id="PTHR12149">
    <property type="entry name" value="FRUCTOSAMINE 3 KINASE-RELATED PROTEIN"/>
    <property type="match status" value="1"/>
</dbReference>
<dbReference type="Proteomes" id="UP000265742">
    <property type="component" value="Unassembled WGS sequence"/>
</dbReference>
<reference evidence="3" key="1">
    <citation type="submission" date="2018-09" db="EMBL/GenBank/DDBJ databases">
        <authorList>
            <person name="Kim I."/>
        </authorList>
    </citation>
    <scope>NUCLEOTIDE SEQUENCE [LARGE SCALE GENOMIC DNA]</scope>
    <source>
        <strain evidence="3">DD4a</strain>
    </source>
</reference>
<organism evidence="2 3">
    <name type="scientific">Amnibacterium setariae</name>
    <dbReference type="NCBI Taxonomy" id="2306585"/>
    <lineage>
        <taxon>Bacteria</taxon>
        <taxon>Bacillati</taxon>
        <taxon>Actinomycetota</taxon>
        <taxon>Actinomycetes</taxon>
        <taxon>Micrococcales</taxon>
        <taxon>Microbacteriaceae</taxon>
        <taxon>Amnibacterium</taxon>
    </lineage>
</organism>
<keyword evidence="1 2" id="KW-0418">Kinase</keyword>
<evidence type="ECO:0000313" key="3">
    <source>
        <dbReference type="Proteomes" id="UP000265742"/>
    </source>
</evidence>
<dbReference type="GO" id="GO:0016301">
    <property type="term" value="F:kinase activity"/>
    <property type="evidence" value="ECO:0007669"/>
    <property type="project" value="UniProtKB-UniRule"/>
</dbReference>
<gene>
    <name evidence="2" type="ORF">D1781_15095</name>
</gene>
<name>A0A3A1U2L8_9MICO</name>
<dbReference type="Gene3D" id="3.30.200.20">
    <property type="entry name" value="Phosphorylase Kinase, domain 1"/>
    <property type="match status" value="1"/>
</dbReference>
<dbReference type="Gene3D" id="1.10.510.10">
    <property type="entry name" value="Transferase(Phosphotransferase) domain 1"/>
    <property type="match status" value="1"/>
</dbReference>
<dbReference type="Gene3D" id="1.20.1270.240">
    <property type="match status" value="1"/>
</dbReference>
<dbReference type="RefSeq" id="WP_119483025.1">
    <property type="nucleotide sequence ID" value="NZ_QXTG01000002.1"/>
</dbReference>
<dbReference type="OrthoDB" id="5291879at2"/>